<evidence type="ECO:0000256" key="1">
    <source>
        <dbReference type="SAM" id="MobiDB-lite"/>
    </source>
</evidence>
<dbReference type="GO" id="GO:0005829">
    <property type="term" value="C:cytosol"/>
    <property type="evidence" value="ECO:0007669"/>
    <property type="project" value="TreeGrafter"/>
</dbReference>
<dbReference type="AlphaFoldDB" id="A0A841EL12"/>
<dbReference type="GO" id="GO:0005524">
    <property type="term" value="F:ATP binding"/>
    <property type="evidence" value="ECO:0007669"/>
    <property type="project" value="InterPro"/>
</dbReference>
<dbReference type="Gene3D" id="3.40.50.300">
    <property type="entry name" value="P-loop containing nucleotide triphosphate hydrolases"/>
    <property type="match status" value="2"/>
</dbReference>
<feature type="domain" description="Helicase/UvrB N-terminal" evidence="2">
    <location>
        <begin position="143"/>
        <end position="366"/>
    </location>
</feature>
<evidence type="ECO:0000313" key="3">
    <source>
        <dbReference type="EMBL" id="MBB6001468.1"/>
    </source>
</evidence>
<reference evidence="3 4" key="1">
    <citation type="submission" date="2020-08" db="EMBL/GenBank/DDBJ databases">
        <title>Functional genomics of gut bacteria from endangered species of beetles.</title>
        <authorList>
            <person name="Carlos-Shanley C."/>
        </authorList>
    </citation>
    <scope>NUCLEOTIDE SEQUENCE [LARGE SCALE GENOMIC DNA]</scope>
    <source>
        <strain evidence="3 4">S00070</strain>
    </source>
</reference>
<evidence type="ECO:0000313" key="4">
    <source>
        <dbReference type="Proteomes" id="UP000524404"/>
    </source>
</evidence>
<sequence>MIADNPILNSPYHEPKLHYNTNSEGSLDYTDICKGRRVFKQDSAVIPSRQKGQKEVFEWNDDALQYGTHIINHCRKEIGLWRNAKYPNTTRVSKELLSFWFDNPERLVTKKLFFAQQEAVETAIWLNEVAEKSNAGQHILNLLRDGQQTVSEDIADQLPRIAFKMATGSGKTVVMACLICYHYFNRQEYRNDTRFADYFLIIAPGVTIKSRLGVLFVDTENKNPRDISDYYRMRGLIPANMEHRLENLNARLVITNYHSFEPKILQGNKRSPFDGKTNLQGEKIDTDNKEDFSQVVKRTLGKFKAGSRVLILNDEAHHCYLPKSRSKTTDNEEADENARAAVWFNGLKEITKKFKLQSVYDLSATPYYLTGSGHTPYSLFPWVVSDFGLIEAIESGLVKIPFLPESDNTQELTVPILRNLYDHIRDDLPKKGQRTKKKEALAEGSTISEQPPKLPSLVKGALDQFYNHYVDYDLGIRKNREAKANLFSAPPVFIAVCNNTSVSKEVYKYIAGYEYTNVDGDNVIVHGAKDLFSNYDPSTNKPLKRPPTLLIDSDALENSEQVNDDFKKIFSSEIEEFKKDYVRMYGQGSVDKITDAEILREVVNTVGQQGRLGSHIRCVVSVSMLTEGWDANTVTHIMGLRAFGSQLLCEQVAGRALRRMSYILQGYDKEGNPTNDKRKIVIEKFPPEYAHIIGVPFKMFKGGKSEPPPPPVDLTHIAAIPERQATMEIVFPNVVGYRVENYDGEIKFDFTKVENYEIDGSKFPTETIMASPISANEEKLQVKSVLEKRDHELIFTITKELIKYHFSDENQENLQFHKFNKLKQIVEFWYNEKVILLNIPDQRYKRLLFFEDPKKIVDHIIRGINPEINTSEFIRPIFNYYNKFNSTKYVNGNTVKDVFPTQKSHVNYVVMDSDWEGICAKSLEGIETVECYVKNQFLGVTVPYVKNGKDHLYYPDFVARVKTQDGVVKNLMIEISGMSNDKAEKKWFVENRWIPAVNALKDKYEYPEWHFIEIANDIRNIKNQLIEKIQSL</sequence>
<dbReference type="InterPro" id="IPR050742">
    <property type="entry name" value="Helicase_Restrict-Modif_Enz"/>
</dbReference>
<dbReference type="SUPFAM" id="SSF52540">
    <property type="entry name" value="P-loop containing nucleoside triphosphate hydrolases"/>
    <property type="match status" value="2"/>
</dbReference>
<protein>
    <submittedName>
        <fullName evidence="3">Type III restriction enzyme</fullName>
        <ecNumber evidence="3">3.1.21.5</ecNumber>
    </submittedName>
</protein>
<dbReference type="Proteomes" id="UP000524404">
    <property type="component" value="Unassembled WGS sequence"/>
</dbReference>
<proteinExistence type="predicted"/>
<keyword evidence="4" id="KW-1185">Reference proteome</keyword>
<dbReference type="NCBIfam" id="NF046055">
    <property type="entry name" value="restr_BPTD_3080"/>
    <property type="match status" value="1"/>
</dbReference>
<dbReference type="GO" id="GO:0015668">
    <property type="term" value="F:type III site-specific deoxyribonuclease activity"/>
    <property type="evidence" value="ECO:0007669"/>
    <property type="project" value="UniProtKB-EC"/>
</dbReference>
<organism evidence="3 4">
    <name type="scientific">Arcicella rosea</name>
    <dbReference type="NCBI Taxonomy" id="502909"/>
    <lineage>
        <taxon>Bacteria</taxon>
        <taxon>Pseudomonadati</taxon>
        <taxon>Bacteroidota</taxon>
        <taxon>Cytophagia</taxon>
        <taxon>Cytophagales</taxon>
        <taxon>Flectobacillaceae</taxon>
        <taxon>Arcicella</taxon>
    </lineage>
</organism>
<dbReference type="Pfam" id="PF04851">
    <property type="entry name" value="ResIII"/>
    <property type="match status" value="1"/>
</dbReference>
<dbReference type="PANTHER" id="PTHR47396:SF1">
    <property type="entry name" value="ATP-DEPENDENT HELICASE IRC3-RELATED"/>
    <property type="match status" value="1"/>
</dbReference>
<comment type="caution">
    <text evidence="3">The sequence shown here is derived from an EMBL/GenBank/DDBJ whole genome shotgun (WGS) entry which is preliminary data.</text>
</comment>
<dbReference type="InterPro" id="IPR027417">
    <property type="entry name" value="P-loop_NTPase"/>
</dbReference>
<dbReference type="EMBL" id="JACHKT010000001">
    <property type="protein sequence ID" value="MBB6001468.1"/>
    <property type="molecule type" value="Genomic_DNA"/>
</dbReference>
<gene>
    <name evidence="3" type="ORF">HNP25_000107</name>
</gene>
<dbReference type="InterPro" id="IPR006935">
    <property type="entry name" value="Helicase/UvrB_N"/>
</dbReference>
<dbReference type="GO" id="GO:0003677">
    <property type="term" value="F:DNA binding"/>
    <property type="evidence" value="ECO:0007669"/>
    <property type="project" value="InterPro"/>
</dbReference>
<dbReference type="EC" id="3.1.21.5" evidence="3"/>
<evidence type="ECO:0000259" key="2">
    <source>
        <dbReference type="Pfam" id="PF04851"/>
    </source>
</evidence>
<accession>A0A841EL12</accession>
<name>A0A841EL12_9BACT</name>
<feature type="region of interest" description="Disordered" evidence="1">
    <location>
        <begin position="428"/>
        <end position="454"/>
    </location>
</feature>
<dbReference type="PANTHER" id="PTHR47396">
    <property type="entry name" value="TYPE I RESTRICTION ENZYME ECOKI R PROTEIN"/>
    <property type="match status" value="1"/>
</dbReference>
<dbReference type="RefSeq" id="WP_184128500.1">
    <property type="nucleotide sequence ID" value="NZ_JACHKT010000001.1"/>
</dbReference>
<keyword evidence="3" id="KW-0378">Hydrolase</keyword>